<evidence type="ECO:0000313" key="2">
    <source>
        <dbReference type="Proteomes" id="UP000828048"/>
    </source>
</evidence>
<proteinExistence type="predicted"/>
<comment type="caution">
    <text evidence="1">The sequence shown here is derived from an EMBL/GenBank/DDBJ whole genome shotgun (WGS) entry which is preliminary data.</text>
</comment>
<keyword evidence="2" id="KW-1185">Reference proteome</keyword>
<dbReference type="EMBL" id="CM037151">
    <property type="protein sequence ID" value="KAH7842398.1"/>
    <property type="molecule type" value="Genomic_DNA"/>
</dbReference>
<sequence>MKKIPSPMRSWADECRLAPELLRAVERTGLPPMPRSNNEENQGEGPYALVLAPTREIALQIQDETVKFADCLGGGRSIEEQGFKIGRGCEVVIATPGRLIDCLERRYADLNQCNYVVPYEVDCMIDMGFSPLVVGVLDTIPSSNLKPVVVAIVTIATWDLIQEGEEAVAHMPSQATPLLGDQACQVLDNLERQPEITLEDPCSISFLSMILSVPWITINCRDWLC</sequence>
<reference evidence="1 2" key="1">
    <citation type="journal article" date="2021" name="Hortic Res">
        <title>High-quality reference genome and annotation aids understanding of berry development for evergreen blueberry (Vaccinium darrowii).</title>
        <authorList>
            <person name="Yu J."/>
            <person name="Hulse-Kemp A.M."/>
            <person name="Babiker E."/>
            <person name="Staton M."/>
        </authorList>
    </citation>
    <scope>NUCLEOTIDE SEQUENCE [LARGE SCALE GENOMIC DNA]</scope>
    <source>
        <strain evidence="2">cv. NJ 8807/NJ 8810</strain>
        <tissue evidence="1">Young leaf</tissue>
    </source>
</reference>
<protein>
    <submittedName>
        <fullName evidence="1">Uncharacterized protein</fullName>
    </submittedName>
</protein>
<dbReference type="Proteomes" id="UP000828048">
    <property type="component" value="Chromosome 1"/>
</dbReference>
<gene>
    <name evidence="1" type="ORF">Vadar_004894</name>
</gene>
<accession>A0ACB7XNE8</accession>
<name>A0ACB7XNE8_9ERIC</name>
<evidence type="ECO:0000313" key="1">
    <source>
        <dbReference type="EMBL" id="KAH7842398.1"/>
    </source>
</evidence>
<organism evidence="1 2">
    <name type="scientific">Vaccinium darrowii</name>
    <dbReference type="NCBI Taxonomy" id="229202"/>
    <lineage>
        <taxon>Eukaryota</taxon>
        <taxon>Viridiplantae</taxon>
        <taxon>Streptophyta</taxon>
        <taxon>Embryophyta</taxon>
        <taxon>Tracheophyta</taxon>
        <taxon>Spermatophyta</taxon>
        <taxon>Magnoliopsida</taxon>
        <taxon>eudicotyledons</taxon>
        <taxon>Gunneridae</taxon>
        <taxon>Pentapetalae</taxon>
        <taxon>asterids</taxon>
        <taxon>Ericales</taxon>
        <taxon>Ericaceae</taxon>
        <taxon>Vaccinioideae</taxon>
        <taxon>Vaccinieae</taxon>
        <taxon>Vaccinium</taxon>
    </lineage>
</organism>